<protein>
    <submittedName>
        <fullName evidence="1">MFS general substrate transporter</fullName>
    </submittedName>
</protein>
<keyword evidence="2" id="KW-1185">Reference proteome</keyword>
<dbReference type="EMBL" id="BSXG01000186">
    <property type="protein sequence ID" value="GME52367.1"/>
    <property type="molecule type" value="Genomic_DNA"/>
</dbReference>
<evidence type="ECO:0000313" key="1">
    <source>
        <dbReference type="EMBL" id="GME52367.1"/>
    </source>
</evidence>
<proteinExistence type="predicted"/>
<reference evidence="1" key="1">
    <citation type="submission" date="2024-09" db="EMBL/GenBank/DDBJ databases">
        <title>Draft Genome Sequences of Neofusicoccum parvum.</title>
        <authorList>
            <person name="Ashida A."/>
            <person name="Camagna M."/>
            <person name="Tanaka A."/>
            <person name="Takemoto D."/>
        </authorList>
    </citation>
    <scope>NUCLEOTIDE SEQUENCE</scope>
    <source>
        <strain evidence="1">PPO83</strain>
    </source>
</reference>
<evidence type="ECO:0000313" key="2">
    <source>
        <dbReference type="Proteomes" id="UP001165186"/>
    </source>
</evidence>
<comment type="caution">
    <text evidence="1">The sequence shown here is derived from an EMBL/GenBank/DDBJ whole genome shotgun (WGS) entry which is preliminary data.</text>
</comment>
<organism evidence="1 2">
    <name type="scientific">Neofusicoccum parvum</name>
    <dbReference type="NCBI Taxonomy" id="310453"/>
    <lineage>
        <taxon>Eukaryota</taxon>
        <taxon>Fungi</taxon>
        <taxon>Dikarya</taxon>
        <taxon>Ascomycota</taxon>
        <taxon>Pezizomycotina</taxon>
        <taxon>Dothideomycetes</taxon>
        <taxon>Dothideomycetes incertae sedis</taxon>
        <taxon>Botryosphaeriales</taxon>
        <taxon>Botryosphaeriaceae</taxon>
        <taxon>Neofusicoccum</taxon>
    </lineage>
</organism>
<sequence length="503" mass="52901">MAALCLAVFCVALDNTIIATAIPKITSDFHSLEDVGWYGSAYLIATCAVQLLFGKLYNVFPIKWVFMIALLIFEVGSLVCAVAPNSVALIVGRVVAGLGSAGLFSGALITIAFSTPVETRPAYVGMIGSMYGLASVAGPLIGGAFTDKVTWRWCFYINLPIGGVSAAVILFALHLPPAPNQIKRFRLGDVPELARKLDLLGTAIFAPSMVCVLLALSWGGTKYGWGSGRIIALFVLFGVLLLVFVAIQIWKKEDATVPPRIIAKRNMAFGSVVAFFLGGGFYVLIYYIPLWFQAIKDDSPVKSGVDTLPFLIAQVACLIVSGGLVTKIGHYMPFIFASTVFMSVGAGLLTTFTVGTPTHRWAGYTIIYGIGAGFGFQMPTIAAQTVLGLADVATGTTVIMFVQLLGGSLFVSAAQNVFLNRLTKNIAGAGLPGVDAAAVAAGGATELRNTVPAEYLGAAKALYNDALVQTFQLALILSCLTLLGAVGMQWRSVKAKGAPAAAI</sequence>
<gene>
    <name evidence="1" type="primary">g7204</name>
    <name evidence="1" type="ORF">NpPPO83_00007204</name>
</gene>
<dbReference type="Proteomes" id="UP001165186">
    <property type="component" value="Unassembled WGS sequence"/>
</dbReference>
<name>A0ACB5SPZ8_9PEZI</name>
<accession>A0ACB5SPZ8</accession>